<organism evidence="1 2">
    <name type="scientific">Mycolicibacterium fortuitum subsp. acetamidolyticum</name>
    <dbReference type="NCBI Taxonomy" id="144550"/>
    <lineage>
        <taxon>Bacteria</taxon>
        <taxon>Bacillati</taxon>
        <taxon>Actinomycetota</taxon>
        <taxon>Actinomycetes</taxon>
        <taxon>Mycobacteriales</taxon>
        <taxon>Mycobacteriaceae</taxon>
        <taxon>Mycolicibacterium</taxon>
    </lineage>
</organism>
<sequence length="212" mass="22935">MTANDDASDIDWAEVMARPGGLWLLPDMELIPAEPEIPIPAEIEETAAVYDAQIEAVFSMLGIPIGSGIVASATRAVWVQISAAVMAHRRDYIATSGAHTELDYYGQENDTMPTFPARPRTVAVIARTQDRAAEIADILGIERPLVFGASDGHAFEGLRADRVLIDADSAAAIDPRFLQTAHATALLRRSNCKRSTCFFRTCWSTSCAPCSP</sequence>
<dbReference type="RefSeq" id="WP_061264186.1">
    <property type="nucleotide sequence ID" value="NZ_BCSZ01000033.1"/>
</dbReference>
<reference evidence="1 2" key="1">
    <citation type="journal article" date="2016" name="Genome Announc.">
        <title>Draft Genome Sequences of Five Rapidly Growing Mycobacterium Species, M. thermoresistibile, M. fortuitum subsp. acetamidolyticum, M. canariasense, M. brisbanense, and M. novocastrense.</title>
        <authorList>
            <person name="Katahira K."/>
            <person name="Ogura Y."/>
            <person name="Gotoh Y."/>
            <person name="Hayashi T."/>
        </authorList>
    </citation>
    <scope>NUCLEOTIDE SEQUENCE [LARGE SCALE GENOMIC DNA]</scope>
    <source>
        <strain evidence="1 2">JCM6368</strain>
    </source>
</reference>
<reference evidence="2" key="2">
    <citation type="submission" date="2016-02" db="EMBL/GenBank/DDBJ databases">
        <title>Draft genome sequence of five rapidly growing Mycobacterium species.</title>
        <authorList>
            <person name="Katahira K."/>
            <person name="Gotou Y."/>
            <person name="Iida K."/>
            <person name="Ogura Y."/>
            <person name="Hayashi T."/>
        </authorList>
    </citation>
    <scope>NUCLEOTIDE SEQUENCE [LARGE SCALE GENOMIC DNA]</scope>
    <source>
        <strain evidence="2">JCM6368</strain>
    </source>
</reference>
<dbReference type="AlphaFoldDB" id="A0A117IF02"/>
<evidence type="ECO:0000313" key="1">
    <source>
        <dbReference type="EMBL" id="GAT03506.1"/>
    </source>
</evidence>
<evidence type="ECO:0000313" key="2">
    <source>
        <dbReference type="Proteomes" id="UP000069705"/>
    </source>
</evidence>
<accession>A0A117IF02</accession>
<proteinExistence type="predicted"/>
<dbReference type="EMBL" id="BCSZ01000033">
    <property type="protein sequence ID" value="GAT03506.1"/>
    <property type="molecule type" value="Genomic_DNA"/>
</dbReference>
<comment type="caution">
    <text evidence="1">The sequence shown here is derived from an EMBL/GenBank/DDBJ whole genome shotgun (WGS) entry which is preliminary data.</text>
</comment>
<dbReference type="Proteomes" id="UP000069705">
    <property type="component" value="Unassembled WGS sequence"/>
</dbReference>
<gene>
    <name evidence="1" type="ORF">RMCFA_3618</name>
</gene>
<protein>
    <submittedName>
        <fullName evidence="1">Uncharacterized protein</fullName>
    </submittedName>
</protein>
<name>A0A117IF02_MYCFO</name>